<organism evidence="1 2">
    <name type="scientific">Alteribacillus persepolensis</name>
    <dbReference type="NCBI Taxonomy" id="568899"/>
    <lineage>
        <taxon>Bacteria</taxon>
        <taxon>Bacillati</taxon>
        <taxon>Bacillota</taxon>
        <taxon>Bacilli</taxon>
        <taxon>Bacillales</taxon>
        <taxon>Bacillaceae</taxon>
        <taxon>Alteribacillus</taxon>
    </lineage>
</organism>
<evidence type="ECO:0000313" key="1">
    <source>
        <dbReference type="EMBL" id="SDH43766.1"/>
    </source>
</evidence>
<dbReference type="InterPro" id="IPR010375">
    <property type="entry name" value="CdAMP_rec"/>
</dbReference>
<dbReference type="SUPFAM" id="SSF54913">
    <property type="entry name" value="GlnB-like"/>
    <property type="match status" value="1"/>
</dbReference>
<dbReference type="Pfam" id="PF06153">
    <property type="entry name" value="CdAMP_rec"/>
    <property type="match status" value="1"/>
</dbReference>
<evidence type="ECO:0000313" key="2">
    <source>
        <dbReference type="Proteomes" id="UP000199163"/>
    </source>
</evidence>
<dbReference type="InterPro" id="IPR015867">
    <property type="entry name" value="N-reg_PII/ATP_PRibTrfase_C"/>
</dbReference>
<reference evidence="1 2" key="1">
    <citation type="submission" date="2016-10" db="EMBL/GenBank/DDBJ databases">
        <authorList>
            <person name="de Groot N.N."/>
        </authorList>
    </citation>
    <scope>NUCLEOTIDE SEQUENCE [LARGE SCALE GENOMIC DNA]</scope>
    <source>
        <strain evidence="1 2">DSM 21632</strain>
    </source>
</reference>
<sequence>MKLLICIVNDFYTNEVEKQMRHKGYQMTELASSGGFLKKGNTTFLFGIDNQKIDALKQDLKEVCISYEKKKRKQAVTSNRFTSFVLAAEDAMLFSRVSNQKQE</sequence>
<name>A0A1G8CE43_9BACI</name>
<keyword evidence="2" id="KW-1185">Reference proteome</keyword>
<dbReference type="PANTHER" id="PTHR38456:SF1">
    <property type="entry name" value="CYCLIC DI-AMP RECEPTOR A"/>
    <property type="match status" value="1"/>
</dbReference>
<dbReference type="RefSeq" id="WP_091272291.1">
    <property type="nucleotide sequence ID" value="NZ_FNDK01000005.1"/>
</dbReference>
<dbReference type="STRING" id="568899.SAMN05192534_105156"/>
<proteinExistence type="predicted"/>
<gene>
    <name evidence="1" type="ORF">SAMN05192534_105156</name>
</gene>
<dbReference type="Proteomes" id="UP000199163">
    <property type="component" value="Unassembled WGS sequence"/>
</dbReference>
<protein>
    <submittedName>
        <fullName evidence="1">Uncharacterized protein YaaQ</fullName>
    </submittedName>
</protein>
<dbReference type="Gene3D" id="3.30.70.120">
    <property type="match status" value="1"/>
</dbReference>
<dbReference type="PANTHER" id="PTHR38456">
    <property type="entry name" value="CYCLIC DI-AMP RECEPTOR A"/>
    <property type="match status" value="1"/>
</dbReference>
<accession>A0A1G8CE43</accession>
<dbReference type="EMBL" id="FNDK01000005">
    <property type="protein sequence ID" value="SDH43766.1"/>
    <property type="molecule type" value="Genomic_DNA"/>
</dbReference>
<dbReference type="InterPro" id="IPR011322">
    <property type="entry name" value="N-reg_PII-like_a/b"/>
</dbReference>
<dbReference type="OrthoDB" id="9794275at2"/>
<dbReference type="AlphaFoldDB" id="A0A1G8CE43"/>